<protein>
    <submittedName>
        <fullName evidence="1">Uncharacterized protein</fullName>
    </submittedName>
</protein>
<organism evidence="1 2">
    <name type="scientific">Treponema phagedenis</name>
    <dbReference type="NCBI Taxonomy" id="162"/>
    <lineage>
        <taxon>Bacteria</taxon>
        <taxon>Pseudomonadati</taxon>
        <taxon>Spirochaetota</taxon>
        <taxon>Spirochaetia</taxon>
        <taxon>Spirochaetales</taxon>
        <taxon>Treponemataceae</taxon>
        <taxon>Treponema</taxon>
    </lineage>
</organism>
<evidence type="ECO:0000313" key="1">
    <source>
        <dbReference type="EMBL" id="CEM61051.1"/>
    </source>
</evidence>
<name>A0A0B7GWQ1_TREPH</name>
<evidence type="ECO:0000313" key="2">
    <source>
        <dbReference type="Proteomes" id="UP000042527"/>
    </source>
</evidence>
<gene>
    <name evidence="1" type="ORF">TPHV1_130089</name>
</gene>
<keyword evidence="2" id="KW-1185">Reference proteome</keyword>
<sequence length="28" mass="3307">MEFTKKNNWYCIELKMASSLSARGKLKE</sequence>
<dbReference type="AlphaFoldDB" id="A0A0B7GWQ1"/>
<dbReference type="EMBL" id="CDNC01000005">
    <property type="protein sequence ID" value="CEM61051.1"/>
    <property type="molecule type" value="Genomic_DNA"/>
</dbReference>
<reference evidence="2" key="1">
    <citation type="submission" date="2015-01" db="EMBL/GenBank/DDBJ databases">
        <authorList>
            <person name="Manzoor Shahid"/>
            <person name="Zubair Saima"/>
        </authorList>
    </citation>
    <scope>NUCLEOTIDE SEQUENCE [LARGE SCALE GENOMIC DNA]</scope>
    <source>
        <strain evidence="2">V1</strain>
    </source>
</reference>
<accession>A0A0B7GWQ1</accession>
<proteinExistence type="predicted"/>
<dbReference type="Proteomes" id="UP000042527">
    <property type="component" value="Unassembled WGS sequence"/>
</dbReference>